<proteinExistence type="predicted"/>
<reference evidence="3" key="1">
    <citation type="journal article" date="2020" name="Stud. Mycol.">
        <title>101 Dothideomycetes genomes: a test case for predicting lifestyles and emergence of pathogens.</title>
        <authorList>
            <person name="Haridas S."/>
            <person name="Albert R."/>
            <person name="Binder M."/>
            <person name="Bloem J."/>
            <person name="Labutti K."/>
            <person name="Salamov A."/>
            <person name="Andreopoulos B."/>
            <person name="Baker S."/>
            <person name="Barry K."/>
            <person name="Bills G."/>
            <person name="Bluhm B."/>
            <person name="Cannon C."/>
            <person name="Castanera R."/>
            <person name="Culley D."/>
            <person name="Daum C."/>
            <person name="Ezra D."/>
            <person name="Gonzalez J."/>
            <person name="Henrissat B."/>
            <person name="Kuo A."/>
            <person name="Liang C."/>
            <person name="Lipzen A."/>
            <person name="Lutzoni F."/>
            <person name="Magnuson J."/>
            <person name="Mondo S."/>
            <person name="Nolan M."/>
            <person name="Ohm R."/>
            <person name="Pangilinan J."/>
            <person name="Park H.-J."/>
            <person name="Ramirez L."/>
            <person name="Alfaro M."/>
            <person name="Sun H."/>
            <person name="Tritt A."/>
            <person name="Yoshinaga Y."/>
            <person name="Zwiers L.-H."/>
            <person name="Turgeon B."/>
            <person name="Goodwin S."/>
            <person name="Spatafora J."/>
            <person name="Crous P."/>
            <person name="Grigoriev I."/>
        </authorList>
    </citation>
    <scope>NUCLEOTIDE SEQUENCE</scope>
    <source>
        <strain evidence="3">CBS 207.26</strain>
    </source>
</reference>
<gene>
    <name evidence="3" type="ORF">K469DRAFT_690764</name>
</gene>
<dbReference type="SUPFAM" id="SSF46565">
    <property type="entry name" value="Chaperone J-domain"/>
    <property type="match status" value="1"/>
</dbReference>
<dbReference type="Proteomes" id="UP000800200">
    <property type="component" value="Unassembled WGS sequence"/>
</dbReference>
<feature type="domain" description="J" evidence="2">
    <location>
        <begin position="13"/>
        <end position="85"/>
    </location>
</feature>
<feature type="region of interest" description="Disordered" evidence="1">
    <location>
        <begin position="116"/>
        <end position="189"/>
    </location>
</feature>
<name>A0A6A6DST5_9PEZI</name>
<dbReference type="InterPro" id="IPR036869">
    <property type="entry name" value="J_dom_sf"/>
</dbReference>
<accession>A0A6A6DST5</accession>
<dbReference type="OrthoDB" id="5376045at2759"/>
<keyword evidence="4" id="KW-1185">Reference proteome</keyword>
<dbReference type="EMBL" id="ML994647">
    <property type="protein sequence ID" value="KAF2182661.1"/>
    <property type="molecule type" value="Genomic_DNA"/>
</dbReference>
<protein>
    <recommendedName>
        <fullName evidence="2">J domain-containing protein</fullName>
    </recommendedName>
</protein>
<dbReference type="SMART" id="SM00271">
    <property type="entry name" value="DnaJ"/>
    <property type="match status" value="1"/>
</dbReference>
<evidence type="ECO:0000313" key="4">
    <source>
        <dbReference type="Proteomes" id="UP000800200"/>
    </source>
</evidence>
<evidence type="ECO:0000313" key="3">
    <source>
        <dbReference type="EMBL" id="KAF2182661.1"/>
    </source>
</evidence>
<feature type="compositionally biased region" description="Polar residues" evidence="1">
    <location>
        <begin position="121"/>
        <end position="136"/>
    </location>
</feature>
<dbReference type="InterPro" id="IPR001623">
    <property type="entry name" value="DnaJ_domain"/>
</dbReference>
<evidence type="ECO:0000259" key="2">
    <source>
        <dbReference type="PROSITE" id="PS50076"/>
    </source>
</evidence>
<dbReference type="AlphaFoldDB" id="A0A6A6DST5"/>
<feature type="compositionally biased region" description="Basic residues" evidence="1">
    <location>
        <begin position="163"/>
        <end position="180"/>
    </location>
</feature>
<dbReference type="PROSITE" id="PS50076">
    <property type="entry name" value="DNAJ_2"/>
    <property type="match status" value="1"/>
</dbReference>
<sequence length="189" mass="21418">MVGVAFSLLEDVDIFDLLGLDPSKLRHSSIERTLKEVRNAYLRVMLIAHPDKAGAKGHEVAQRLNALKEFLCGFDKCRVNPDRVIELVEKGCQGWVPRWNRRFALNNSDIRIASFERHTTKMPQRTTSIPGSSRSNPIVLDASGISAVSPEQKPQESRTIRPCGRRRTRPHLDKRTHHRSQSSSRHPAP</sequence>
<organism evidence="3 4">
    <name type="scientific">Zopfia rhizophila CBS 207.26</name>
    <dbReference type="NCBI Taxonomy" id="1314779"/>
    <lineage>
        <taxon>Eukaryota</taxon>
        <taxon>Fungi</taxon>
        <taxon>Dikarya</taxon>
        <taxon>Ascomycota</taxon>
        <taxon>Pezizomycotina</taxon>
        <taxon>Dothideomycetes</taxon>
        <taxon>Dothideomycetes incertae sedis</taxon>
        <taxon>Zopfiaceae</taxon>
        <taxon>Zopfia</taxon>
    </lineage>
</organism>
<dbReference type="Gene3D" id="1.10.287.110">
    <property type="entry name" value="DnaJ domain"/>
    <property type="match status" value="1"/>
</dbReference>
<evidence type="ECO:0000256" key="1">
    <source>
        <dbReference type="SAM" id="MobiDB-lite"/>
    </source>
</evidence>